<proteinExistence type="predicted"/>
<organism evidence="1 2">
    <name type="scientific">Teichococcus rhizosphaerae</name>
    <dbReference type="NCBI Taxonomy" id="1335062"/>
    <lineage>
        <taxon>Bacteria</taxon>
        <taxon>Pseudomonadati</taxon>
        <taxon>Pseudomonadota</taxon>
        <taxon>Alphaproteobacteria</taxon>
        <taxon>Acetobacterales</taxon>
        <taxon>Roseomonadaceae</taxon>
        <taxon>Roseomonas</taxon>
    </lineage>
</organism>
<dbReference type="OrthoDB" id="7285442at2"/>
<dbReference type="EMBL" id="PDNU01000037">
    <property type="protein sequence ID" value="PHK93682.1"/>
    <property type="molecule type" value="Genomic_DNA"/>
</dbReference>
<name>A0A2C6XYR3_9PROT</name>
<reference evidence="1 2" key="1">
    <citation type="submission" date="2017-10" db="EMBL/GenBank/DDBJ databases">
        <authorList>
            <person name="Banno H."/>
            <person name="Chua N.-H."/>
        </authorList>
    </citation>
    <scope>NUCLEOTIDE SEQUENCE [LARGE SCALE GENOMIC DNA]</scope>
    <source>
        <strain evidence="1 2">YW11</strain>
    </source>
</reference>
<comment type="caution">
    <text evidence="1">The sequence shown here is derived from an EMBL/GenBank/DDBJ whole genome shotgun (WGS) entry which is preliminary data.</text>
</comment>
<dbReference type="AlphaFoldDB" id="A0A2C6XYR3"/>
<dbReference type="Proteomes" id="UP000223527">
    <property type="component" value="Unassembled WGS sequence"/>
</dbReference>
<evidence type="ECO:0000313" key="1">
    <source>
        <dbReference type="EMBL" id="PHK93682.1"/>
    </source>
</evidence>
<sequence>MVIGQGDAAFRHGAFLDRDAAQGWAAQAAEAKRACTVRIGSKRFLGTAAEALRRWAIDQGTLPRDEGGTQLAPLLRLAPLLEDPACAWPLGLLDAAELAALRRRRLAALDDLGAMLAEQAALFAALEMFRDFYLPALDDPFARIAPDGLCILDEASCAQAIAWGGQVSEDMGLAIGLMLTTAAPAEALRTCREAQADRLAGRLHLPGGLTLRPAGGLMPAPRKGAASLLLPGLPELAGMQRAVGEIGRRIGRPGLTTEALRLTALAGALCGGRHLDEVLLMAGARLSGQG</sequence>
<keyword evidence="2" id="KW-1185">Reference proteome</keyword>
<protein>
    <submittedName>
        <fullName evidence="1">Uncharacterized protein</fullName>
    </submittedName>
</protein>
<gene>
    <name evidence="1" type="ORF">CR162_16975</name>
</gene>
<accession>A0A2C6XYR3</accession>
<dbReference type="RefSeq" id="WP_099096729.1">
    <property type="nucleotide sequence ID" value="NZ_PDNU01000037.1"/>
</dbReference>
<evidence type="ECO:0000313" key="2">
    <source>
        <dbReference type="Proteomes" id="UP000223527"/>
    </source>
</evidence>